<gene>
    <name evidence="1" type="ORF">OFLC_LOCUS14986</name>
</gene>
<evidence type="ECO:0000313" key="2">
    <source>
        <dbReference type="Proteomes" id="UP000267606"/>
    </source>
</evidence>
<name>A0A183I5H4_9BILA</name>
<organism evidence="3">
    <name type="scientific">Onchocerca flexuosa</name>
    <dbReference type="NCBI Taxonomy" id="387005"/>
    <lineage>
        <taxon>Eukaryota</taxon>
        <taxon>Metazoa</taxon>
        <taxon>Ecdysozoa</taxon>
        <taxon>Nematoda</taxon>
        <taxon>Chromadorea</taxon>
        <taxon>Rhabditida</taxon>
        <taxon>Spirurina</taxon>
        <taxon>Spiruromorpha</taxon>
        <taxon>Filarioidea</taxon>
        <taxon>Onchocercidae</taxon>
        <taxon>Onchocerca</taxon>
    </lineage>
</organism>
<reference evidence="1 2" key="2">
    <citation type="submission" date="2018-11" db="EMBL/GenBank/DDBJ databases">
        <authorList>
            <consortium name="Pathogen Informatics"/>
        </authorList>
    </citation>
    <scope>NUCLEOTIDE SEQUENCE [LARGE SCALE GENOMIC DNA]</scope>
</reference>
<reference evidence="3" key="1">
    <citation type="submission" date="2016-06" db="UniProtKB">
        <authorList>
            <consortium name="WormBaseParasite"/>
        </authorList>
    </citation>
    <scope>IDENTIFICATION</scope>
</reference>
<evidence type="ECO:0000313" key="1">
    <source>
        <dbReference type="EMBL" id="VDP19895.1"/>
    </source>
</evidence>
<protein>
    <submittedName>
        <fullName evidence="3">Zf-RVT domain-containing protein</fullName>
    </submittedName>
</protein>
<proteinExistence type="predicted"/>
<sequence length="224" mass="26564">MEMWKCWASERMRQIHAVQLAWIYSYVWKKKQQTNLQLQRSFNLAKMAVKFTIRQILQRLFVYNKDLFANLAKLSFRQRDTLFMNFLLTYMEGTFGDGLIPKLISKHNERSDDSSKQMKISKMRKDESSNDDIVQSFLWHLSPGSVLKLSGWQVDFSYNANSTIIFALICNRCNLWCTTSAKNFDLTPLCPVCFKRDIYDSHLFLQCYFLFNGVSREMVKFFEI</sequence>
<dbReference type="WBParaSite" id="OFLC_0001499701-mRNA-1">
    <property type="protein sequence ID" value="OFLC_0001499701-mRNA-1"/>
    <property type="gene ID" value="OFLC_0001499701"/>
</dbReference>
<dbReference type="AlphaFoldDB" id="A0A183I5H4"/>
<evidence type="ECO:0000313" key="3">
    <source>
        <dbReference type="WBParaSite" id="OFLC_0001499701-mRNA-1"/>
    </source>
</evidence>
<dbReference type="Proteomes" id="UP000267606">
    <property type="component" value="Unassembled WGS sequence"/>
</dbReference>
<keyword evidence="2" id="KW-1185">Reference proteome</keyword>
<dbReference type="STRING" id="387005.A0A183I5H4"/>
<accession>A0A183I5H4</accession>
<dbReference type="EMBL" id="UZAJ01041450">
    <property type="protein sequence ID" value="VDP19895.1"/>
    <property type="molecule type" value="Genomic_DNA"/>
</dbReference>